<protein>
    <recommendedName>
        <fullName evidence="5">Inner membrane-spanning protein YciB</fullName>
    </recommendedName>
</protein>
<evidence type="ECO:0000256" key="3">
    <source>
        <dbReference type="ARBA" id="ARBA00022989"/>
    </source>
</evidence>
<evidence type="ECO:0000256" key="5">
    <source>
        <dbReference type="HAMAP-Rule" id="MF_00189"/>
    </source>
</evidence>
<comment type="similarity">
    <text evidence="5">Belongs to the YciB family.</text>
</comment>
<dbReference type="Proteomes" id="UP000183794">
    <property type="component" value="Unassembled WGS sequence"/>
</dbReference>
<dbReference type="GO" id="GO:0005886">
    <property type="term" value="C:plasma membrane"/>
    <property type="evidence" value="ECO:0007669"/>
    <property type="project" value="UniProtKB-SubCell"/>
</dbReference>
<dbReference type="InterPro" id="IPR006008">
    <property type="entry name" value="YciB"/>
</dbReference>
<evidence type="ECO:0000313" key="8">
    <source>
        <dbReference type="Proteomes" id="UP000182660"/>
    </source>
</evidence>
<dbReference type="PANTHER" id="PTHR36917:SF1">
    <property type="entry name" value="INNER MEMBRANE-SPANNING PROTEIN YCIB"/>
    <property type="match status" value="1"/>
</dbReference>
<organism evidence="7 9">
    <name type="scientific">Moritella viscosa</name>
    <dbReference type="NCBI Taxonomy" id="80854"/>
    <lineage>
        <taxon>Bacteria</taxon>
        <taxon>Pseudomonadati</taxon>
        <taxon>Pseudomonadota</taxon>
        <taxon>Gammaproteobacteria</taxon>
        <taxon>Alteromonadales</taxon>
        <taxon>Moritellaceae</taxon>
        <taxon>Moritella</taxon>
    </lineage>
</organism>
<reference evidence="6 8" key="2">
    <citation type="submission" date="2016-11" db="EMBL/GenBank/DDBJ databases">
        <authorList>
            <person name="Klemetsen T."/>
        </authorList>
    </citation>
    <scope>NUCLEOTIDE SEQUENCE [LARGE SCALE GENOMIC DNA]</scope>
    <source>
        <strain evidence="6">MT 2528</strain>
    </source>
</reference>
<name>A0A1L0B236_9GAMM</name>
<dbReference type="Pfam" id="PF04279">
    <property type="entry name" value="IspA"/>
    <property type="match status" value="1"/>
</dbReference>
<evidence type="ECO:0000313" key="7">
    <source>
        <dbReference type="EMBL" id="SGZ07393.1"/>
    </source>
</evidence>
<gene>
    <name evidence="5" type="primary">yciB</name>
    <name evidence="6" type="ORF">MT2528_2985</name>
    <name evidence="7" type="ORF">NVI5450_3182</name>
</gene>
<dbReference type="NCBIfam" id="NF001325">
    <property type="entry name" value="PRK00259.1-3"/>
    <property type="match status" value="1"/>
</dbReference>
<dbReference type="HAMAP" id="MF_00189">
    <property type="entry name" value="YciB"/>
    <property type="match status" value="1"/>
</dbReference>
<dbReference type="Proteomes" id="UP000182660">
    <property type="component" value="Unassembled WGS sequence"/>
</dbReference>
<comment type="subcellular location">
    <subcellularLocation>
        <location evidence="5">Cell inner membrane</location>
        <topology evidence="5">Multi-pass membrane protein</topology>
    </subcellularLocation>
</comment>
<reference evidence="7 9" key="1">
    <citation type="submission" date="2016-11" db="EMBL/GenBank/DDBJ databases">
        <authorList>
            <person name="Jaros S."/>
            <person name="Januszkiewicz K."/>
            <person name="Wedrychowicz H."/>
        </authorList>
    </citation>
    <scope>NUCLEOTIDE SEQUENCE [LARGE SCALE GENOMIC DNA]</scope>
    <source>
        <strain evidence="7">NVI 5450</strain>
    </source>
</reference>
<feature type="transmembrane region" description="Helical" evidence="5">
    <location>
        <begin position="156"/>
        <end position="175"/>
    </location>
</feature>
<evidence type="ECO:0000256" key="2">
    <source>
        <dbReference type="ARBA" id="ARBA00022692"/>
    </source>
</evidence>
<dbReference type="AlphaFoldDB" id="A0A1L0B236"/>
<feature type="transmembrane region" description="Helical" evidence="5">
    <location>
        <begin position="79"/>
        <end position="101"/>
    </location>
</feature>
<dbReference type="NCBIfam" id="TIGR00997">
    <property type="entry name" value="ispZ"/>
    <property type="match status" value="1"/>
</dbReference>
<feature type="transmembrane region" description="Helical" evidence="5">
    <location>
        <begin position="57"/>
        <end position="73"/>
    </location>
</feature>
<keyword evidence="8" id="KW-1185">Reference proteome</keyword>
<feature type="transmembrane region" description="Helical" evidence="5">
    <location>
        <begin position="122"/>
        <end position="144"/>
    </location>
</feature>
<dbReference type="NCBIfam" id="NF001324">
    <property type="entry name" value="PRK00259.1-2"/>
    <property type="match status" value="1"/>
</dbReference>
<keyword evidence="5" id="KW-0997">Cell inner membrane</keyword>
<keyword evidence="1 5" id="KW-1003">Cell membrane</keyword>
<feature type="transmembrane region" description="Helical" evidence="5">
    <location>
        <begin position="12"/>
        <end position="45"/>
    </location>
</feature>
<dbReference type="EMBL" id="FPLD01000086">
    <property type="protein sequence ID" value="SGZ07393.1"/>
    <property type="molecule type" value="Genomic_DNA"/>
</dbReference>
<evidence type="ECO:0000313" key="9">
    <source>
        <dbReference type="Proteomes" id="UP000183794"/>
    </source>
</evidence>
<evidence type="ECO:0000256" key="1">
    <source>
        <dbReference type="ARBA" id="ARBA00022475"/>
    </source>
</evidence>
<keyword evidence="4 5" id="KW-0472">Membrane</keyword>
<sequence>MSQNFMKQFNEFIPLIVFFVIYKMYDIYSATAALIIVTACTLLFSWYKYRKVEKMQLITFAMVTVFGGITLFTQDSSFIKWKVTVIYCLFSIVLLVSQYAFKQNLLKKMLGKEMVLPEFVWSRVNTAWAIFFLSLAGLNHYIAFNMSEELWVDFKVFGVLGIMLAFTVLTVIYLYRYMPKENSNNK</sequence>
<keyword evidence="2 5" id="KW-0812">Transmembrane</keyword>
<dbReference type="PANTHER" id="PTHR36917">
    <property type="entry name" value="INTRACELLULAR SEPTATION PROTEIN A-RELATED"/>
    <property type="match status" value="1"/>
</dbReference>
<accession>A0A1L0B236</accession>
<evidence type="ECO:0000256" key="4">
    <source>
        <dbReference type="ARBA" id="ARBA00023136"/>
    </source>
</evidence>
<dbReference type="EMBL" id="FPLJ01000065">
    <property type="protein sequence ID" value="SGY95416.1"/>
    <property type="molecule type" value="Genomic_DNA"/>
</dbReference>
<comment type="function">
    <text evidence="5">Plays a role in cell envelope biogenesis, maintenance of cell envelope integrity and membrane homeostasis.</text>
</comment>
<proteinExistence type="inferred from homology"/>
<evidence type="ECO:0000313" key="6">
    <source>
        <dbReference type="EMBL" id="SGY95416.1"/>
    </source>
</evidence>
<keyword evidence="3 5" id="KW-1133">Transmembrane helix</keyword>